<keyword evidence="3" id="KW-0805">Transcription regulation</keyword>
<feature type="compositionally biased region" description="Polar residues" evidence="7">
    <location>
        <begin position="484"/>
        <end position="512"/>
    </location>
</feature>
<dbReference type="EMBL" id="JAQQWI010000008">
    <property type="protein sequence ID" value="KAK8023474.1"/>
    <property type="molecule type" value="Genomic_DNA"/>
</dbReference>
<keyword evidence="9" id="KW-1185">Reference proteome</keyword>
<dbReference type="Proteomes" id="UP001396898">
    <property type="component" value="Unassembled WGS sequence"/>
</dbReference>
<evidence type="ECO:0000256" key="7">
    <source>
        <dbReference type="SAM" id="MobiDB-lite"/>
    </source>
</evidence>
<name>A0ABR1RZX0_9PEZI</name>
<comment type="caution">
    <text evidence="8">The sequence shown here is derived from an EMBL/GenBank/DDBJ whole genome shotgun (WGS) entry which is preliminary data.</text>
</comment>
<evidence type="ECO:0000256" key="5">
    <source>
        <dbReference type="ARBA" id="ARBA00023163"/>
    </source>
</evidence>
<sequence>MSFLRCIKAGRPCDGYQKSSQTDPLLGRIRLITRPLSTLPDISSDAESHAFEFYQLVTAPMLSYGPIDHDFWSDLVLQFCHSDPPVRHAVFALSSIHESMICQNTAKTRPQPLFGLEQYNKAICFLRDSIRHGLADPLVPLLTTLLFISLEYMQVNRKGAFECIVNGRRFLSDNPLRNKLTISQLDVIKQHIVPLFARVGAVVMFLGLPDSAACPKPIPRGLNAFYETPAAFLSVKQARDSLYIFASEIWQYTLVLHTKTHELKTRTTQDSVGRSEFLRRLQQWYAAFVMLKLAAPDDPYSQGMLCQLEMTYHATCIMLTTTTLKDSEEALFDEQLGSFVSIIPLAARFVSLMTRSGTFHEHDTSSHSEGDNLEVGPGDNNMPEVGMPFSFDVCFISTLFVVAVKCRHPIIRRSALKLMYRCGNKHEALLDSWEMTQAAARIVQAETEIAWKHHQELCLESLRGHGKAPYCQWYDQVHPPDQPPQNHTPVSSDDTHDPGTTTETGFYSTQPQLDEESQLMISARSSSEEETLHELEDEAASSNDDWGPSAQAGEPETGCAVGRSSGSRPSAIQGAVTGGEPESIQAVMEDTEFPASWLLPPFGLPEELRMTGWICHQIPCAA</sequence>
<dbReference type="PANTHER" id="PTHR36206:SF16">
    <property type="entry name" value="TRANSCRIPTION FACTOR DOMAIN-CONTAINING PROTEIN-RELATED"/>
    <property type="match status" value="1"/>
</dbReference>
<evidence type="ECO:0000256" key="2">
    <source>
        <dbReference type="ARBA" id="ARBA00022833"/>
    </source>
</evidence>
<gene>
    <name evidence="8" type="ORF">PG991_006713</name>
</gene>
<evidence type="ECO:0000256" key="4">
    <source>
        <dbReference type="ARBA" id="ARBA00023125"/>
    </source>
</evidence>
<feature type="region of interest" description="Disordered" evidence="7">
    <location>
        <begin position="473"/>
        <end position="580"/>
    </location>
</feature>
<dbReference type="PANTHER" id="PTHR36206">
    <property type="entry name" value="ASPERCRYPTIN BIOSYNTHESIS CLUSTER-SPECIFIC TRANSCRIPTION REGULATOR ATNN-RELATED"/>
    <property type="match status" value="1"/>
</dbReference>
<evidence type="ECO:0000256" key="6">
    <source>
        <dbReference type="ARBA" id="ARBA00023242"/>
    </source>
</evidence>
<protein>
    <recommendedName>
        <fullName evidence="10">Transcription factor domain-containing protein</fullName>
    </recommendedName>
</protein>
<evidence type="ECO:0000313" key="8">
    <source>
        <dbReference type="EMBL" id="KAK8023474.1"/>
    </source>
</evidence>
<proteinExistence type="predicted"/>
<evidence type="ECO:0000256" key="3">
    <source>
        <dbReference type="ARBA" id="ARBA00023015"/>
    </source>
</evidence>
<evidence type="ECO:0000313" key="9">
    <source>
        <dbReference type="Proteomes" id="UP001396898"/>
    </source>
</evidence>
<organism evidence="8 9">
    <name type="scientific">Apiospora marii</name>
    <dbReference type="NCBI Taxonomy" id="335849"/>
    <lineage>
        <taxon>Eukaryota</taxon>
        <taxon>Fungi</taxon>
        <taxon>Dikarya</taxon>
        <taxon>Ascomycota</taxon>
        <taxon>Pezizomycotina</taxon>
        <taxon>Sordariomycetes</taxon>
        <taxon>Xylariomycetidae</taxon>
        <taxon>Amphisphaeriales</taxon>
        <taxon>Apiosporaceae</taxon>
        <taxon>Apiospora</taxon>
    </lineage>
</organism>
<reference evidence="8 9" key="1">
    <citation type="submission" date="2023-01" db="EMBL/GenBank/DDBJ databases">
        <title>Analysis of 21 Apiospora genomes using comparative genomics revels a genus with tremendous synthesis potential of carbohydrate active enzymes and secondary metabolites.</title>
        <authorList>
            <person name="Sorensen T."/>
        </authorList>
    </citation>
    <scope>NUCLEOTIDE SEQUENCE [LARGE SCALE GENOMIC DNA]</scope>
    <source>
        <strain evidence="8 9">CBS 20057</strain>
    </source>
</reference>
<keyword evidence="4" id="KW-0238">DNA-binding</keyword>
<keyword evidence="6" id="KW-0539">Nucleus</keyword>
<evidence type="ECO:0000256" key="1">
    <source>
        <dbReference type="ARBA" id="ARBA00022723"/>
    </source>
</evidence>
<accession>A0ABR1RZX0</accession>
<evidence type="ECO:0008006" key="10">
    <source>
        <dbReference type="Google" id="ProtNLM"/>
    </source>
</evidence>
<keyword evidence="2" id="KW-0862">Zinc</keyword>
<keyword evidence="5" id="KW-0804">Transcription</keyword>
<dbReference type="InterPro" id="IPR052360">
    <property type="entry name" value="Transcr_Regulatory_Proteins"/>
</dbReference>
<keyword evidence="1" id="KW-0479">Metal-binding</keyword>